<reference evidence="4" key="2">
    <citation type="submission" date="2014-03" db="EMBL/GenBank/DDBJ databases">
        <authorList>
            <person name="Genoscope - CEA"/>
        </authorList>
    </citation>
    <scope>NUCLEOTIDE SEQUENCE</scope>
</reference>
<feature type="compositionally biased region" description="Basic and acidic residues" evidence="3">
    <location>
        <begin position="224"/>
        <end position="238"/>
    </location>
</feature>
<sequence>MIRDWSQSYKAIIETETHRRTSARNGTLFTEWFQCCTIMASVEKAHVENSAVILEEDSEPQEDHSAESDDSDSGGSEDGGSDGEGSEDGGSDDGEEDGESDGEQVKYGGSEGEKEEGEGNREADDVDTNPNAGWAEAMAKILQKKTPASKPSILLKNKELDKMKEKEKKESLERKKQTDKKRAWEMMCREKPDVVKDRENERNLQRVATRGVVQLFNAVRKHQKTVDEKVKEAGGSERKKAKLLSSVSKKDFINVLRGTGGGGEVVTKTERQMTGREAEEKPAWSVLRDDFMMGASMKDWDKESDEEGGEQEAPEGVEDDNSESD</sequence>
<dbReference type="InterPro" id="IPR012459">
    <property type="entry name" value="Rrp15"/>
</dbReference>
<dbReference type="EMBL" id="FR904847">
    <property type="protein sequence ID" value="CDQ72645.1"/>
    <property type="molecule type" value="Genomic_DNA"/>
</dbReference>
<dbReference type="STRING" id="8022.A0A060X720"/>
<evidence type="ECO:0000256" key="3">
    <source>
        <dbReference type="SAM" id="MobiDB-lite"/>
    </source>
</evidence>
<organism evidence="4 5">
    <name type="scientific">Oncorhynchus mykiss</name>
    <name type="common">Rainbow trout</name>
    <name type="synonym">Salmo gairdneri</name>
    <dbReference type="NCBI Taxonomy" id="8022"/>
    <lineage>
        <taxon>Eukaryota</taxon>
        <taxon>Metazoa</taxon>
        <taxon>Chordata</taxon>
        <taxon>Craniata</taxon>
        <taxon>Vertebrata</taxon>
        <taxon>Euteleostomi</taxon>
        <taxon>Actinopterygii</taxon>
        <taxon>Neopterygii</taxon>
        <taxon>Teleostei</taxon>
        <taxon>Protacanthopterygii</taxon>
        <taxon>Salmoniformes</taxon>
        <taxon>Salmonidae</taxon>
        <taxon>Salmoninae</taxon>
        <taxon>Oncorhynchus</taxon>
    </lineage>
</organism>
<reference evidence="4" key="1">
    <citation type="journal article" date="2014" name="Nat. Commun.">
        <title>The rainbow trout genome provides novel insights into evolution after whole-genome duplication in vertebrates.</title>
        <authorList>
            <person name="Berthelot C."/>
            <person name="Brunet F."/>
            <person name="Chalopin D."/>
            <person name="Juanchich A."/>
            <person name="Bernard M."/>
            <person name="Noel B."/>
            <person name="Bento P."/>
            <person name="Da Silva C."/>
            <person name="Labadie K."/>
            <person name="Alberti A."/>
            <person name="Aury J.M."/>
            <person name="Louis A."/>
            <person name="Dehais P."/>
            <person name="Bardou P."/>
            <person name="Montfort J."/>
            <person name="Klopp C."/>
            <person name="Cabau C."/>
            <person name="Gaspin C."/>
            <person name="Thorgaard G.H."/>
            <person name="Boussaha M."/>
            <person name="Quillet E."/>
            <person name="Guyomard R."/>
            <person name="Galiana D."/>
            <person name="Bobe J."/>
            <person name="Volff J.N."/>
            <person name="Genet C."/>
            <person name="Wincker P."/>
            <person name="Jaillon O."/>
            <person name="Roest Crollius H."/>
            <person name="Guiguen Y."/>
        </authorList>
    </citation>
    <scope>NUCLEOTIDE SEQUENCE [LARGE SCALE GENOMIC DNA]</scope>
</reference>
<dbReference type="GO" id="GO:0030687">
    <property type="term" value="C:preribosome, large subunit precursor"/>
    <property type="evidence" value="ECO:0007669"/>
    <property type="project" value="TreeGrafter"/>
</dbReference>
<evidence type="ECO:0000256" key="1">
    <source>
        <dbReference type="ARBA" id="ARBA00007462"/>
    </source>
</evidence>
<dbReference type="Pfam" id="PF07890">
    <property type="entry name" value="Rrp15p"/>
    <property type="match status" value="1"/>
</dbReference>
<feature type="region of interest" description="Disordered" evidence="3">
    <location>
        <begin position="295"/>
        <end position="325"/>
    </location>
</feature>
<evidence type="ECO:0000313" key="4">
    <source>
        <dbReference type="EMBL" id="CDQ72645.1"/>
    </source>
</evidence>
<proteinExistence type="inferred from homology"/>
<name>A0A060X720_ONCMY</name>
<gene>
    <name evidence="4" type="ORF">GSONMT00048231001</name>
</gene>
<dbReference type="PANTHER" id="PTHR13245">
    <property type="entry name" value="RRP15-LIKE PROTEIN"/>
    <property type="match status" value="1"/>
</dbReference>
<feature type="region of interest" description="Disordered" evidence="3">
    <location>
        <begin position="55"/>
        <end position="185"/>
    </location>
</feature>
<feature type="region of interest" description="Disordered" evidence="3">
    <location>
        <begin position="224"/>
        <end position="243"/>
    </location>
</feature>
<feature type="compositionally biased region" description="Acidic residues" evidence="3">
    <location>
        <begin position="302"/>
        <end position="325"/>
    </location>
</feature>
<dbReference type="PANTHER" id="PTHR13245:SF14">
    <property type="entry name" value="RRP15-LIKE PROTEIN"/>
    <property type="match status" value="1"/>
</dbReference>
<protein>
    <recommendedName>
        <fullName evidence="2">RRP15-like protein</fullName>
    </recommendedName>
</protein>
<evidence type="ECO:0000256" key="2">
    <source>
        <dbReference type="ARBA" id="ARBA00017475"/>
    </source>
</evidence>
<evidence type="ECO:0000313" key="5">
    <source>
        <dbReference type="Proteomes" id="UP000193380"/>
    </source>
</evidence>
<feature type="compositionally biased region" description="Basic and acidic residues" evidence="3">
    <location>
        <begin position="156"/>
        <end position="185"/>
    </location>
</feature>
<dbReference type="GO" id="GO:0000460">
    <property type="term" value="P:maturation of 5.8S rRNA"/>
    <property type="evidence" value="ECO:0007669"/>
    <property type="project" value="TreeGrafter"/>
</dbReference>
<dbReference type="AlphaFoldDB" id="A0A060X720"/>
<accession>A0A060X720</accession>
<comment type="similarity">
    <text evidence="1">Belongs to the RRP15 family.</text>
</comment>
<dbReference type="GO" id="GO:0000470">
    <property type="term" value="P:maturation of LSU-rRNA"/>
    <property type="evidence" value="ECO:0007669"/>
    <property type="project" value="TreeGrafter"/>
</dbReference>
<dbReference type="Proteomes" id="UP000193380">
    <property type="component" value="Unassembled WGS sequence"/>
</dbReference>
<dbReference type="PaxDb" id="8022-A0A060X720"/>
<feature type="compositionally biased region" description="Acidic residues" evidence="3">
    <location>
        <begin position="79"/>
        <end position="102"/>
    </location>
</feature>